<dbReference type="PROSITE" id="PS50977">
    <property type="entry name" value="HTH_TETR_2"/>
    <property type="match status" value="1"/>
</dbReference>
<dbReference type="InterPro" id="IPR050624">
    <property type="entry name" value="HTH-type_Tx_Regulator"/>
</dbReference>
<evidence type="ECO:0000313" key="4">
    <source>
        <dbReference type="EMBL" id="KKY00687.1"/>
    </source>
</evidence>
<feature type="domain" description="HTH tetR-type" evidence="3">
    <location>
        <begin position="3"/>
        <end position="63"/>
    </location>
</feature>
<keyword evidence="1 2" id="KW-0238">DNA-binding</keyword>
<sequence>MSQITKKALASSLKSLMNTTSLNKITINDIVQDCGVNRRTFYYHFKDIYDLLEWILKTEINKEIKENITFEEWQQSFLKILNYLSKNKKMIFNIYNSIDLKQLEMHVHKAVYKLVFKVVNDLSEEIDISQIEKEFVLNYYKISLTGLLLEWIKNKMEENPKQIIENLNKIVNGDVHKLLIRSESK</sequence>
<keyword evidence="5" id="KW-1185">Reference proteome</keyword>
<protein>
    <submittedName>
        <fullName evidence="4">TetR family transcriptional regulator</fullName>
    </submittedName>
</protein>
<evidence type="ECO:0000256" key="2">
    <source>
        <dbReference type="PROSITE-ProRule" id="PRU00335"/>
    </source>
</evidence>
<organism evidence="4 5">
    <name type="scientific">Paraclostridium benzoelyticum</name>
    <dbReference type="NCBI Taxonomy" id="1629550"/>
    <lineage>
        <taxon>Bacteria</taxon>
        <taxon>Bacillati</taxon>
        <taxon>Bacillota</taxon>
        <taxon>Clostridia</taxon>
        <taxon>Peptostreptococcales</taxon>
        <taxon>Peptostreptococcaceae</taxon>
        <taxon>Paraclostridium</taxon>
    </lineage>
</organism>
<name>A0A0M3DH29_9FIRM</name>
<evidence type="ECO:0000256" key="1">
    <source>
        <dbReference type="ARBA" id="ARBA00023125"/>
    </source>
</evidence>
<comment type="caution">
    <text evidence="4">The sequence shown here is derived from an EMBL/GenBank/DDBJ whole genome shotgun (WGS) entry which is preliminary data.</text>
</comment>
<dbReference type="SUPFAM" id="SSF46689">
    <property type="entry name" value="Homeodomain-like"/>
    <property type="match status" value="1"/>
</dbReference>
<gene>
    <name evidence="4" type="ORF">VN21_13065</name>
</gene>
<dbReference type="PANTHER" id="PTHR43479">
    <property type="entry name" value="ACREF/ENVCD OPERON REPRESSOR-RELATED"/>
    <property type="match status" value="1"/>
</dbReference>
<dbReference type="InterPro" id="IPR009057">
    <property type="entry name" value="Homeodomain-like_sf"/>
</dbReference>
<dbReference type="PATRIC" id="fig|1629550.3.peg.2058"/>
<dbReference type="EMBL" id="LBBT01000252">
    <property type="protein sequence ID" value="KKY00687.1"/>
    <property type="molecule type" value="Genomic_DNA"/>
</dbReference>
<dbReference type="Gene3D" id="1.10.357.10">
    <property type="entry name" value="Tetracycline Repressor, domain 2"/>
    <property type="match status" value="1"/>
</dbReference>
<dbReference type="Pfam" id="PF00440">
    <property type="entry name" value="TetR_N"/>
    <property type="match status" value="1"/>
</dbReference>
<feature type="DNA-binding region" description="H-T-H motif" evidence="2">
    <location>
        <begin position="26"/>
        <end position="45"/>
    </location>
</feature>
<dbReference type="InterPro" id="IPR001647">
    <property type="entry name" value="HTH_TetR"/>
</dbReference>
<dbReference type="RefSeq" id="WP_046823634.1">
    <property type="nucleotide sequence ID" value="NZ_LBBT01000252.1"/>
</dbReference>
<reference evidence="4 5" key="1">
    <citation type="submission" date="2015-04" db="EMBL/GenBank/DDBJ databases">
        <title>Microcin producing Clostridium sp. JC272T.</title>
        <authorList>
            <person name="Jyothsna T."/>
            <person name="Sasikala C."/>
            <person name="Ramana C."/>
        </authorList>
    </citation>
    <scope>NUCLEOTIDE SEQUENCE [LARGE SCALE GENOMIC DNA]</scope>
    <source>
        <strain evidence="4 5">JC272</strain>
    </source>
</reference>
<dbReference type="Pfam" id="PF14278">
    <property type="entry name" value="TetR_C_8"/>
    <property type="match status" value="1"/>
</dbReference>
<dbReference type="Proteomes" id="UP000034407">
    <property type="component" value="Unassembled WGS sequence"/>
</dbReference>
<evidence type="ECO:0000313" key="5">
    <source>
        <dbReference type="Proteomes" id="UP000034407"/>
    </source>
</evidence>
<dbReference type="AlphaFoldDB" id="A0A0M3DH29"/>
<proteinExistence type="predicted"/>
<dbReference type="OrthoDB" id="9810250at2"/>
<evidence type="ECO:0000259" key="3">
    <source>
        <dbReference type="PROSITE" id="PS50977"/>
    </source>
</evidence>
<dbReference type="InterPro" id="IPR039532">
    <property type="entry name" value="TetR_C_Firmicutes"/>
</dbReference>
<dbReference type="PANTHER" id="PTHR43479:SF7">
    <property type="entry name" value="TETR-FAMILY TRANSCRIPTIONAL REGULATOR"/>
    <property type="match status" value="1"/>
</dbReference>
<accession>A0A0M3DH29</accession>
<dbReference type="GO" id="GO:0003677">
    <property type="term" value="F:DNA binding"/>
    <property type="evidence" value="ECO:0007669"/>
    <property type="project" value="UniProtKB-UniRule"/>
</dbReference>